<sequence length="83" mass="9360">MTDTRKAVLHRMVLADHICPFGVRAKQILQSEGFEVEDHILRTREEVDAFKAERGLATTPLIEIDGEVIGGSDDLERWLAKVD</sequence>
<dbReference type="AlphaFoldDB" id="A0A175XZK3"/>
<proteinExistence type="predicted"/>
<evidence type="ECO:0000259" key="1">
    <source>
        <dbReference type="Pfam" id="PF13417"/>
    </source>
</evidence>
<feature type="domain" description="GST N-terminal" evidence="1">
    <location>
        <begin position="17"/>
        <end position="80"/>
    </location>
</feature>
<evidence type="ECO:0000313" key="2">
    <source>
        <dbReference type="EMBL" id="KZB93857.1"/>
    </source>
</evidence>
<dbReference type="Proteomes" id="UP000078460">
    <property type="component" value="Unassembled WGS sequence"/>
</dbReference>
<dbReference type="OrthoDB" id="527973at2"/>
<reference evidence="2" key="1">
    <citation type="submission" date="2016-03" db="EMBL/GenBank/DDBJ databases">
        <title>Sphingomonas melonis TY, whole genome shotgun sequencing.</title>
        <authorList>
            <person name="Wang H."/>
            <person name="Zhu P."/>
        </authorList>
    </citation>
    <scope>NUCLEOTIDE SEQUENCE [LARGE SCALE GENOMIC DNA]</scope>
    <source>
        <strain evidence="2">TY</strain>
    </source>
</reference>
<dbReference type="Pfam" id="PF13417">
    <property type="entry name" value="GST_N_3"/>
    <property type="match status" value="1"/>
</dbReference>
<dbReference type="RefSeq" id="WP_017979726.1">
    <property type="nucleotide sequence ID" value="NZ_CP017578.1"/>
</dbReference>
<dbReference type="InterPro" id="IPR036249">
    <property type="entry name" value="Thioredoxin-like_sf"/>
</dbReference>
<evidence type="ECO:0000313" key="3">
    <source>
        <dbReference type="Proteomes" id="UP000078460"/>
    </source>
</evidence>
<dbReference type="PROSITE" id="PS51354">
    <property type="entry name" value="GLUTAREDOXIN_2"/>
    <property type="match status" value="1"/>
</dbReference>
<dbReference type="SUPFAM" id="SSF52833">
    <property type="entry name" value="Thioredoxin-like"/>
    <property type="match status" value="1"/>
</dbReference>
<organism evidence="2 3">
    <name type="scientific">Sphingomonas melonis TY</name>
    <dbReference type="NCBI Taxonomy" id="621456"/>
    <lineage>
        <taxon>Bacteria</taxon>
        <taxon>Pseudomonadati</taxon>
        <taxon>Pseudomonadota</taxon>
        <taxon>Alphaproteobacteria</taxon>
        <taxon>Sphingomonadales</taxon>
        <taxon>Sphingomonadaceae</taxon>
        <taxon>Sphingomonas</taxon>
    </lineage>
</organism>
<comment type="caution">
    <text evidence="2">The sequence shown here is derived from an EMBL/GenBank/DDBJ whole genome shotgun (WGS) entry which is preliminary data.</text>
</comment>
<protein>
    <submittedName>
        <fullName evidence="2">Glutaredoxin</fullName>
    </submittedName>
</protein>
<keyword evidence="3" id="KW-1185">Reference proteome</keyword>
<dbReference type="KEGG" id="smy:BJP26_12955"/>
<dbReference type="GeneID" id="93797739"/>
<dbReference type="STRING" id="621456.BJP26_12955"/>
<name>A0A175XZK3_9SPHN</name>
<gene>
    <name evidence="2" type="ORF">AVM11_10685</name>
</gene>
<dbReference type="Gene3D" id="3.40.30.10">
    <property type="entry name" value="Glutaredoxin"/>
    <property type="match status" value="1"/>
</dbReference>
<dbReference type="EMBL" id="LQCK02000066">
    <property type="protein sequence ID" value="KZB93857.1"/>
    <property type="molecule type" value="Genomic_DNA"/>
</dbReference>
<dbReference type="InterPro" id="IPR004045">
    <property type="entry name" value="Glutathione_S-Trfase_N"/>
</dbReference>
<accession>A0A175XZK3</accession>